<evidence type="ECO:0000313" key="2">
    <source>
        <dbReference type="EMBL" id="PXX74524.1"/>
    </source>
</evidence>
<accession>A0A318KGS2</accession>
<organism evidence="2 3">
    <name type="scientific">Dielma fastidiosa</name>
    <dbReference type="NCBI Taxonomy" id="1034346"/>
    <lineage>
        <taxon>Bacteria</taxon>
        <taxon>Bacillati</taxon>
        <taxon>Bacillota</taxon>
        <taxon>Erysipelotrichia</taxon>
        <taxon>Erysipelotrichales</taxon>
        <taxon>Erysipelotrichaceae</taxon>
        <taxon>Dielma</taxon>
    </lineage>
</organism>
<evidence type="ECO:0000313" key="3">
    <source>
        <dbReference type="Proteomes" id="UP000247612"/>
    </source>
</evidence>
<evidence type="ECO:0000256" key="1">
    <source>
        <dbReference type="ARBA" id="ARBA00023125"/>
    </source>
</evidence>
<keyword evidence="1" id="KW-0238">DNA-binding</keyword>
<name>A0A318KGS2_9FIRM</name>
<dbReference type="RefSeq" id="WP_146211938.1">
    <property type="nucleotide sequence ID" value="NZ_QJKH01000024.1"/>
</dbReference>
<dbReference type="AlphaFoldDB" id="A0A318KGS2"/>
<dbReference type="GO" id="GO:0003677">
    <property type="term" value="F:DNA binding"/>
    <property type="evidence" value="ECO:0007669"/>
    <property type="project" value="UniProtKB-KW"/>
</dbReference>
<dbReference type="STRING" id="1034346.GCA_000313565_02633"/>
<dbReference type="EMBL" id="QJKH01000024">
    <property type="protein sequence ID" value="PXX74524.1"/>
    <property type="molecule type" value="Genomic_DNA"/>
</dbReference>
<protein>
    <submittedName>
        <fullName evidence="2">IS605 OrfB family transposase</fullName>
    </submittedName>
</protein>
<dbReference type="NCBIfam" id="TIGR01766">
    <property type="entry name" value="IS200/IS605 family accessory protein TnpB-like domain"/>
    <property type="match status" value="1"/>
</dbReference>
<sequence>IVTKKEAGSIGIDINVDHIAVAHIDRQGNLCKQLILPMKLKGKTRNQRKHEIAETASKIIHECVHAHKPLVMEALDFSDKKRKQRYQSKGLNRMLSEFAYSQIIEAIERKAVYEGIEVIKVDPAYTSLIGKLKYVRDKGMSVHQAASYVIARKGIGYKEKILREYRVFVKEKQTQTEQWAAVAEKIGKASTKECQFTAILALFR</sequence>
<proteinExistence type="predicted"/>
<dbReference type="InterPro" id="IPR010095">
    <property type="entry name" value="Cas12f1-like_TNB"/>
</dbReference>
<comment type="caution">
    <text evidence="2">The sequence shown here is derived from an EMBL/GenBank/DDBJ whole genome shotgun (WGS) entry which is preliminary data.</text>
</comment>
<keyword evidence="3" id="KW-1185">Reference proteome</keyword>
<dbReference type="Proteomes" id="UP000247612">
    <property type="component" value="Unassembled WGS sequence"/>
</dbReference>
<gene>
    <name evidence="2" type="ORF">DES51_12430</name>
</gene>
<reference evidence="2 3" key="1">
    <citation type="submission" date="2018-05" db="EMBL/GenBank/DDBJ databases">
        <title>Genomic Encyclopedia of Type Strains, Phase IV (KMG-IV): sequencing the most valuable type-strain genomes for metagenomic binning, comparative biology and taxonomic classification.</title>
        <authorList>
            <person name="Goeker M."/>
        </authorList>
    </citation>
    <scope>NUCLEOTIDE SEQUENCE [LARGE SCALE GENOMIC DNA]</scope>
    <source>
        <strain evidence="2 3">JC118</strain>
    </source>
</reference>
<feature type="non-terminal residue" evidence="2">
    <location>
        <position position="1"/>
    </location>
</feature>